<evidence type="ECO:0000259" key="14">
    <source>
        <dbReference type="Pfam" id="PF02096"/>
    </source>
</evidence>
<dbReference type="Pfam" id="PF02096">
    <property type="entry name" value="60KD_IMP"/>
    <property type="match status" value="1"/>
</dbReference>
<keyword evidence="9" id="KW-0564">Palmitate</keyword>
<proteinExistence type="inferred from homology"/>
<evidence type="ECO:0000256" key="4">
    <source>
        <dbReference type="ARBA" id="ARBA00022692"/>
    </source>
</evidence>
<evidence type="ECO:0000313" key="15">
    <source>
        <dbReference type="EMBL" id="KRM94662.1"/>
    </source>
</evidence>
<feature type="compositionally biased region" description="Basic residues" evidence="13">
    <location>
        <begin position="259"/>
        <end position="280"/>
    </location>
</feature>
<keyword evidence="6 12" id="KW-0653">Protein transport</keyword>
<dbReference type="PROSITE" id="PS51257">
    <property type="entry name" value="PROKAR_LIPOPROTEIN"/>
    <property type="match status" value="1"/>
</dbReference>
<evidence type="ECO:0000256" key="5">
    <source>
        <dbReference type="ARBA" id="ARBA00022729"/>
    </source>
</evidence>
<dbReference type="InterPro" id="IPR023060">
    <property type="entry name" value="YidC/YidC1/YidC2_Firmicutes"/>
</dbReference>
<keyword evidence="16" id="KW-1185">Reference proteome</keyword>
<keyword evidence="2 12" id="KW-0813">Transport</keyword>
<dbReference type="PRINTS" id="PR00701">
    <property type="entry name" value="60KDINNERMP"/>
</dbReference>
<comment type="subcellular location">
    <subcellularLocation>
        <location evidence="1 12">Cell membrane</location>
        <topology evidence="1 12">Multi-pass membrane protein</topology>
    </subcellularLocation>
</comment>
<dbReference type="PANTHER" id="PTHR12428">
    <property type="entry name" value="OXA1"/>
    <property type="match status" value="1"/>
</dbReference>
<evidence type="ECO:0000256" key="1">
    <source>
        <dbReference type="ARBA" id="ARBA00004651"/>
    </source>
</evidence>
<keyword evidence="15" id="KW-0132">Cell division</keyword>
<dbReference type="InterPro" id="IPR047196">
    <property type="entry name" value="YidC_ALB_C"/>
</dbReference>
<dbReference type="HAMAP" id="MF_01811">
    <property type="entry name" value="YidC_type2"/>
    <property type="match status" value="1"/>
</dbReference>
<sequence length="280" mass="31970">MSVQKKKRMLGLLGLFTLLVVFLSGCSTKPVTANSTGFWDHYIVWNFSRAIVWLSDLFNGSYGVGIIIFTIIIRVIILPLMQYQMNSSRKMMDIQPQMKALQTKYSSRDIDTQQKLQAEMSKLYKDAGVHPFASMLPLLVQMPVLIALYQAIQRTSVLRSGTFLWMELGHSDPYFILPILAALFTFATSKLTMMGQVQQSGFQSALMVWGMPIMILFMAISLPSALAVYWVVTNAFSVGQTLLLMNPFKLRAEREAKERKKRKLQRQLAKARRGKKRKRK</sequence>
<keyword evidence="3 12" id="KW-1003">Cell membrane</keyword>
<dbReference type="PATRIC" id="fig|1423796.3.peg.239"/>
<reference evidence="15 16" key="1">
    <citation type="journal article" date="2015" name="Genome Announc.">
        <title>Expanding the biotechnology potential of lactobacilli through comparative genomics of 213 strains and associated genera.</title>
        <authorList>
            <person name="Sun Z."/>
            <person name="Harris H.M."/>
            <person name="McCann A."/>
            <person name="Guo C."/>
            <person name="Argimon S."/>
            <person name="Zhang W."/>
            <person name="Yang X."/>
            <person name="Jeffery I.B."/>
            <person name="Cooney J.C."/>
            <person name="Kagawa T.F."/>
            <person name="Liu W."/>
            <person name="Song Y."/>
            <person name="Salvetti E."/>
            <person name="Wrobel A."/>
            <person name="Rasinkangas P."/>
            <person name="Parkhill J."/>
            <person name="Rea M.C."/>
            <person name="O'Sullivan O."/>
            <person name="Ritari J."/>
            <person name="Douillard F.P."/>
            <person name="Paul Ross R."/>
            <person name="Yang R."/>
            <person name="Briner A.E."/>
            <person name="Felis G.E."/>
            <person name="de Vos W.M."/>
            <person name="Barrangou R."/>
            <person name="Klaenhammer T.R."/>
            <person name="Caufield P.W."/>
            <person name="Cui Y."/>
            <person name="Zhang H."/>
            <person name="O'Toole P.W."/>
        </authorList>
    </citation>
    <scope>NUCLEOTIDE SEQUENCE [LARGE SCALE GENOMIC DNA]</scope>
    <source>
        <strain evidence="15 16">DSM 20253</strain>
    </source>
</reference>
<comment type="function">
    <text evidence="12">Required for the insertion and/or proper folding and/or complex formation of integral membrane proteins into the membrane. Involved in integration of membrane proteins that insert both dependently and independently of the Sec translocase complex, as well as at least some lipoproteins.</text>
</comment>
<accession>A0A0R2D319</accession>
<dbReference type="CDD" id="cd20070">
    <property type="entry name" value="5TM_YidC_Alb3"/>
    <property type="match status" value="1"/>
</dbReference>
<gene>
    <name evidence="12" type="primary">yidC</name>
    <name evidence="15" type="ORF">FC24_GL000226</name>
</gene>
<evidence type="ECO:0000256" key="3">
    <source>
        <dbReference type="ARBA" id="ARBA00022475"/>
    </source>
</evidence>
<evidence type="ECO:0000313" key="16">
    <source>
        <dbReference type="Proteomes" id="UP000051638"/>
    </source>
</evidence>
<keyword evidence="7 12" id="KW-1133">Transmembrane helix</keyword>
<comment type="caution">
    <text evidence="15">The sequence shown here is derived from an EMBL/GenBank/DDBJ whole genome shotgun (WGS) entry which is preliminary data.</text>
</comment>
<protein>
    <recommendedName>
        <fullName evidence="12">Membrane protein insertase YidC</fullName>
    </recommendedName>
    <alternativeName>
        <fullName evidence="12">Foldase YidC</fullName>
    </alternativeName>
    <alternativeName>
        <fullName evidence="12">Membrane integrase YidC</fullName>
    </alternativeName>
    <alternativeName>
        <fullName evidence="12">Membrane protein YidC</fullName>
    </alternativeName>
</protein>
<keyword evidence="10 12" id="KW-0143">Chaperone</keyword>
<evidence type="ECO:0000256" key="6">
    <source>
        <dbReference type="ARBA" id="ARBA00022927"/>
    </source>
</evidence>
<name>A0A0R2D319_9LACO</name>
<dbReference type="STRING" id="1423796.FC24_GL000226"/>
<evidence type="ECO:0000256" key="10">
    <source>
        <dbReference type="ARBA" id="ARBA00023186"/>
    </source>
</evidence>
<dbReference type="NCBIfam" id="TIGR03592">
    <property type="entry name" value="yidC_oxa1_cterm"/>
    <property type="match status" value="1"/>
</dbReference>
<feature type="domain" description="Membrane insertase YidC/Oxa/ALB C-terminal" evidence="14">
    <location>
        <begin position="62"/>
        <end position="245"/>
    </location>
</feature>
<evidence type="ECO:0000256" key="12">
    <source>
        <dbReference type="HAMAP-Rule" id="MF_01811"/>
    </source>
</evidence>
<keyword evidence="15" id="KW-0131">Cell cycle</keyword>
<dbReference type="AlphaFoldDB" id="A0A0R2D319"/>
<organism evidence="15 16">
    <name type="scientific">Loigolactobacillus rennini DSM 20253</name>
    <dbReference type="NCBI Taxonomy" id="1423796"/>
    <lineage>
        <taxon>Bacteria</taxon>
        <taxon>Bacillati</taxon>
        <taxon>Bacillota</taxon>
        <taxon>Bacilli</taxon>
        <taxon>Lactobacillales</taxon>
        <taxon>Lactobacillaceae</taxon>
        <taxon>Loigolactobacillus</taxon>
    </lineage>
</organism>
<comment type="similarity">
    <text evidence="12">Belongs to the OXA1/ALB3/YidC family. Type 2 subfamily.</text>
</comment>
<feature type="region of interest" description="Disordered" evidence="13">
    <location>
        <begin position="256"/>
        <end position="280"/>
    </location>
</feature>
<dbReference type="EMBL" id="AYYI01000087">
    <property type="protein sequence ID" value="KRM94662.1"/>
    <property type="molecule type" value="Genomic_DNA"/>
</dbReference>
<evidence type="ECO:0000256" key="8">
    <source>
        <dbReference type="ARBA" id="ARBA00023136"/>
    </source>
</evidence>
<dbReference type="GO" id="GO:0051205">
    <property type="term" value="P:protein insertion into membrane"/>
    <property type="evidence" value="ECO:0007669"/>
    <property type="project" value="TreeGrafter"/>
</dbReference>
<comment type="caution">
    <text evidence="12">Lacks conserved residue(s) required for the propagation of feature annotation.</text>
</comment>
<dbReference type="Proteomes" id="UP000051638">
    <property type="component" value="Unassembled WGS sequence"/>
</dbReference>
<evidence type="ECO:0000256" key="9">
    <source>
        <dbReference type="ARBA" id="ARBA00023139"/>
    </source>
</evidence>
<evidence type="ECO:0000256" key="7">
    <source>
        <dbReference type="ARBA" id="ARBA00022989"/>
    </source>
</evidence>
<dbReference type="PANTHER" id="PTHR12428:SF65">
    <property type="entry name" value="CYTOCHROME C OXIDASE ASSEMBLY PROTEIN COX18, MITOCHONDRIAL"/>
    <property type="match status" value="1"/>
</dbReference>
<dbReference type="InterPro" id="IPR028055">
    <property type="entry name" value="YidC/Oxa/ALB_C"/>
</dbReference>
<dbReference type="GO" id="GO:0015031">
    <property type="term" value="P:protein transport"/>
    <property type="evidence" value="ECO:0007669"/>
    <property type="project" value="UniProtKB-KW"/>
</dbReference>
<evidence type="ECO:0000256" key="2">
    <source>
        <dbReference type="ARBA" id="ARBA00022448"/>
    </source>
</evidence>
<dbReference type="GO" id="GO:0005886">
    <property type="term" value="C:plasma membrane"/>
    <property type="evidence" value="ECO:0007669"/>
    <property type="project" value="UniProtKB-SubCell"/>
</dbReference>
<evidence type="ECO:0000256" key="11">
    <source>
        <dbReference type="ARBA" id="ARBA00023288"/>
    </source>
</evidence>
<keyword evidence="8 12" id="KW-0472">Membrane</keyword>
<evidence type="ECO:0000256" key="13">
    <source>
        <dbReference type="SAM" id="MobiDB-lite"/>
    </source>
</evidence>
<feature type="transmembrane region" description="Helical" evidence="12">
    <location>
        <begin position="172"/>
        <end position="189"/>
    </location>
</feature>
<dbReference type="GO" id="GO:0032977">
    <property type="term" value="F:membrane insertase activity"/>
    <property type="evidence" value="ECO:0007669"/>
    <property type="project" value="InterPro"/>
</dbReference>
<keyword evidence="5 12" id="KW-0732">Signal</keyword>
<keyword evidence="11 12" id="KW-0449">Lipoprotein</keyword>
<dbReference type="GO" id="GO:0051301">
    <property type="term" value="P:cell division"/>
    <property type="evidence" value="ECO:0007669"/>
    <property type="project" value="UniProtKB-KW"/>
</dbReference>
<dbReference type="InterPro" id="IPR001708">
    <property type="entry name" value="YidC/ALB3/OXA1/COX18"/>
</dbReference>
<feature type="transmembrane region" description="Helical" evidence="12">
    <location>
        <begin position="62"/>
        <end position="81"/>
    </location>
</feature>
<keyword evidence="4 12" id="KW-0812">Transmembrane</keyword>